<evidence type="ECO:0000313" key="1">
    <source>
        <dbReference type="EMBL" id="MBL7257217.1"/>
    </source>
</evidence>
<accession>A0ABS1VSL5</accession>
<dbReference type="InterPro" id="IPR007801">
    <property type="entry name" value="MbnB/TglH/ChrH"/>
</dbReference>
<keyword evidence="2" id="KW-1185">Reference proteome</keyword>
<dbReference type="PANTHER" id="PTHR42194:SF1">
    <property type="entry name" value="UPF0276 PROTEIN HI_1600"/>
    <property type="match status" value="1"/>
</dbReference>
<proteinExistence type="predicted"/>
<dbReference type="RefSeq" id="WP_202993800.1">
    <property type="nucleotide sequence ID" value="NZ_JAENHO010000006.1"/>
</dbReference>
<dbReference type="Pfam" id="PF05114">
    <property type="entry name" value="MbnB_TglH_ChrH"/>
    <property type="match status" value="1"/>
</dbReference>
<dbReference type="PANTHER" id="PTHR42194">
    <property type="entry name" value="UPF0276 PROTEIN HI_1600"/>
    <property type="match status" value="1"/>
</dbReference>
<dbReference type="Proteomes" id="UP000598996">
    <property type="component" value="Unassembled WGS sequence"/>
</dbReference>
<name>A0ABS1VSL5_9ACTN</name>
<sequence>MFGPEYFAGVARRGLGLGVNPSDFHDAYLTAEPGRVDFFEVTAASARHRGRLAYTDVQERRGRPEGFHRRSAADLVELGQNVLVHSTDLNPVYPEPVAPADLRELNTLLTDSGSPWVTEDLGVWLMSERHVYPYFTPFPFDETTLATTIGNVHALHANLPVPFNAEFPPCEVITGRMHAFDFFADLVTETGAGMCVDVGHVLSYQLARGASPMADLHRLPWSHITEIHVAGGGLDLHDFGLRYDDAHGDAPIISVCFDLIDAIVEHAPNLRAIVLEVFGARRPAEALATLDTVRDRPSVAAWLAGQQRVPRARTADPGRSRSRIVATFDALHGGAPVDGERLAELGEPVLTGFAVAEQDRWEFHRRQRLQLHGATVAGYFPLTTKWLLHRDGLTELELFERIVPTLTGSDVELHEKVHAAFALQVTADANDTTGAEIYRMESWMNTCAAEGDNDQRAEFTLSLPDLLSATRSETLGTGDFLRPYGVSLRHKGECRFATSASEKRVLVEATALAVVDLGDVPGRAVCCSGE</sequence>
<reference evidence="1 2" key="1">
    <citation type="submission" date="2021-01" db="EMBL/GenBank/DDBJ databases">
        <title>Actinoplanes sp. nov. LDG1-01 isolated from lichen.</title>
        <authorList>
            <person name="Saeng-In P."/>
            <person name="Phongsopitanun W."/>
            <person name="Kanchanasin P."/>
            <person name="Yuki M."/>
            <person name="Kudo T."/>
            <person name="Ohkuma M."/>
            <person name="Tanasupawat S."/>
        </authorList>
    </citation>
    <scope>NUCLEOTIDE SEQUENCE [LARGE SCALE GENOMIC DNA]</scope>
    <source>
        <strain evidence="1 2">LDG1-01</strain>
    </source>
</reference>
<dbReference type="Gene3D" id="3.20.20.150">
    <property type="entry name" value="Divalent-metal-dependent TIM barrel enzymes"/>
    <property type="match status" value="1"/>
</dbReference>
<dbReference type="EMBL" id="JAENHO010000006">
    <property type="protein sequence ID" value="MBL7257217.1"/>
    <property type="molecule type" value="Genomic_DNA"/>
</dbReference>
<comment type="caution">
    <text evidence="1">The sequence shown here is derived from an EMBL/GenBank/DDBJ whole genome shotgun (WGS) entry which is preliminary data.</text>
</comment>
<organism evidence="1 2">
    <name type="scientific">Paractinoplanes lichenicola</name>
    <dbReference type="NCBI Taxonomy" id="2802976"/>
    <lineage>
        <taxon>Bacteria</taxon>
        <taxon>Bacillati</taxon>
        <taxon>Actinomycetota</taxon>
        <taxon>Actinomycetes</taxon>
        <taxon>Micromonosporales</taxon>
        <taxon>Micromonosporaceae</taxon>
        <taxon>Paractinoplanes</taxon>
    </lineage>
</organism>
<protein>
    <submittedName>
        <fullName evidence="1">DUF692 family protein</fullName>
    </submittedName>
</protein>
<evidence type="ECO:0000313" key="2">
    <source>
        <dbReference type="Proteomes" id="UP000598996"/>
    </source>
</evidence>
<gene>
    <name evidence="1" type="ORF">JKJ07_23240</name>
</gene>